<dbReference type="InterPro" id="IPR006153">
    <property type="entry name" value="Cation/H_exchanger_TM"/>
</dbReference>
<feature type="domain" description="UspA" evidence="10">
    <location>
        <begin position="407"/>
        <end position="538"/>
    </location>
</feature>
<feature type="transmembrane region" description="Helical" evidence="9">
    <location>
        <begin position="111"/>
        <end position="134"/>
    </location>
</feature>
<keyword evidence="8 9" id="KW-0472">Membrane</keyword>
<feature type="transmembrane region" description="Helical" evidence="9">
    <location>
        <begin position="261"/>
        <end position="281"/>
    </location>
</feature>
<feature type="transmembrane region" description="Helical" evidence="9">
    <location>
        <begin position="30"/>
        <end position="49"/>
    </location>
</feature>
<dbReference type="Gene3D" id="3.40.50.12370">
    <property type="match status" value="1"/>
</dbReference>
<feature type="domain" description="UspA" evidence="10">
    <location>
        <begin position="546"/>
        <end position="670"/>
    </location>
</feature>
<dbReference type="Pfam" id="PF00582">
    <property type="entry name" value="Usp"/>
    <property type="match status" value="2"/>
</dbReference>
<feature type="transmembrane region" description="Helical" evidence="9">
    <location>
        <begin position="326"/>
        <end position="347"/>
    </location>
</feature>
<organism evidence="12 13">
    <name type="scientific">Brasilonema octagenarum UFV-OR1</name>
    <dbReference type="NCBI Taxonomy" id="417115"/>
    <lineage>
        <taxon>Bacteria</taxon>
        <taxon>Bacillati</taxon>
        <taxon>Cyanobacteriota</taxon>
        <taxon>Cyanophyceae</taxon>
        <taxon>Nostocales</taxon>
        <taxon>Scytonemataceae</taxon>
        <taxon>Brasilonema</taxon>
        <taxon>Octagenarum group</taxon>
    </lineage>
</organism>
<evidence type="ECO:0000259" key="10">
    <source>
        <dbReference type="Pfam" id="PF00582"/>
    </source>
</evidence>
<dbReference type="EMBL" id="QMEC01000017">
    <property type="protein sequence ID" value="NMF62473.1"/>
    <property type="molecule type" value="Genomic_DNA"/>
</dbReference>
<evidence type="ECO:0000256" key="7">
    <source>
        <dbReference type="ARBA" id="ARBA00023065"/>
    </source>
</evidence>
<evidence type="ECO:0000256" key="2">
    <source>
        <dbReference type="ARBA" id="ARBA00005551"/>
    </source>
</evidence>
<evidence type="ECO:0000256" key="9">
    <source>
        <dbReference type="SAM" id="Phobius"/>
    </source>
</evidence>
<feature type="transmembrane region" description="Helical" evidence="9">
    <location>
        <begin position="213"/>
        <end position="233"/>
    </location>
</feature>
<name>A0ABX1M4T7_9CYAN</name>
<evidence type="ECO:0000256" key="1">
    <source>
        <dbReference type="ARBA" id="ARBA00004141"/>
    </source>
</evidence>
<evidence type="ECO:0000259" key="11">
    <source>
        <dbReference type="Pfam" id="PF00999"/>
    </source>
</evidence>
<feature type="transmembrane region" description="Helical" evidence="9">
    <location>
        <begin position="356"/>
        <end position="374"/>
    </location>
</feature>
<evidence type="ECO:0000256" key="3">
    <source>
        <dbReference type="ARBA" id="ARBA00022448"/>
    </source>
</evidence>
<feature type="transmembrane region" description="Helical" evidence="9">
    <location>
        <begin position="293"/>
        <end position="314"/>
    </location>
</feature>
<feature type="transmembrane region" description="Helical" evidence="9">
    <location>
        <begin position="55"/>
        <end position="75"/>
    </location>
</feature>
<feature type="transmembrane region" description="Helical" evidence="9">
    <location>
        <begin position="87"/>
        <end position="105"/>
    </location>
</feature>
<keyword evidence="13" id="KW-1185">Reference proteome</keyword>
<proteinExistence type="inferred from homology"/>
<dbReference type="Proteomes" id="UP000762253">
    <property type="component" value="Unassembled WGS sequence"/>
</dbReference>
<gene>
    <name evidence="12" type="ORF">DP115_06590</name>
</gene>
<feature type="transmembrane region" description="Helical" evidence="9">
    <location>
        <begin position="146"/>
        <end position="170"/>
    </location>
</feature>
<evidence type="ECO:0000256" key="8">
    <source>
        <dbReference type="ARBA" id="ARBA00023136"/>
    </source>
</evidence>
<reference evidence="12 13" key="1">
    <citation type="submission" date="2018-06" db="EMBL/GenBank/DDBJ databases">
        <title>Comparative genomics of Brasilonema spp. strains.</title>
        <authorList>
            <person name="Alvarenga D.O."/>
            <person name="Fiore M.F."/>
            <person name="Varani A.M."/>
        </authorList>
    </citation>
    <scope>NUCLEOTIDE SEQUENCE [LARGE SCALE GENOMIC DNA]</scope>
    <source>
        <strain evidence="12 13">UFV-OR1</strain>
    </source>
</reference>
<dbReference type="RefSeq" id="WP_169264071.1">
    <property type="nucleotide sequence ID" value="NZ_QMEC01000017.1"/>
</dbReference>
<dbReference type="Gene3D" id="1.20.1530.20">
    <property type="match status" value="1"/>
</dbReference>
<keyword evidence="4" id="KW-0050">Antiport</keyword>
<keyword evidence="3" id="KW-0813">Transport</keyword>
<dbReference type="SUPFAM" id="SSF52402">
    <property type="entry name" value="Adenine nucleotide alpha hydrolases-like"/>
    <property type="match status" value="2"/>
</dbReference>
<dbReference type="PANTHER" id="PTHR43562">
    <property type="entry name" value="NAPA-TYPE SODIUM/HYDROGEN ANTIPORTER"/>
    <property type="match status" value="1"/>
</dbReference>
<comment type="subcellular location">
    <subcellularLocation>
        <location evidence="1">Membrane</location>
        <topology evidence="1">Multi-pass membrane protein</topology>
    </subcellularLocation>
</comment>
<feature type="transmembrane region" description="Helical" evidence="9">
    <location>
        <begin position="6"/>
        <end position="23"/>
    </location>
</feature>
<accession>A0ABX1M4T7</accession>
<comment type="caution">
    <text evidence="12">The sequence shown here is derived from an EMBL/GenBank/DDBJ whole genome shotgun (WGS) entry which is preliminary data.</text>
</comment>
<sequence>MHLEPIVSFAILLTVILIVPLLFERFKLPGLIGLLIAGVALGPHGLHLLNTESETLKLLSDIGLVYLMFVAGLGIDMEQFEQTKHRSIGFGTFTFLLPLITGTIVGRMFGFGWNASVLIGSLFASHTLLAYPIISRLGVIKNEAVTVTIGATIFTDIGSLLVLAVCVAIHQGAFSTFSLMKLLLGLVIYSAVILFGFKWLGHEFFRRTRDEQGNQFLFILMVVFISALGAEVIGVEKIVGAFLAGLAVNEVIGSGPVKEKVVFVGNVLFIPIFFVDLGLLIDIPGFIKSISSVWLTLAILVGLIGSKGAAALLAKVVYRYNWQEMITMWSLSLPQVAATLAATLVGYRAGLLTEGILNGVIVLMMVTATLGPLITARSAPGLITTDTTSEASESTLVWKNDPSQALTVVVPVRNPETERNLIEMAALLIRRESGRVVPLAVTPAHIHMDSPELENDIQQSKILLSKAVELGREFGVEVEPLVRIDQGIVHGINHASREQDANLIVMGWGSTTGIRARLFGNVIDSVLWASHCPVAVTRLLDSPSNIRSILVPIENLTQEAVRVVRFVEIFAQANQAEVTLLHVCARRTSPARVAWMESQLNLLVSKYFPQSHTNIKVLASDNLVNAILKASKSCDLVVLRSRRRRLNIGEVALSDVTTEIVRQIQCSVVLLGEPQGYQDNLSKAREVVKKSSPENLTKQEI</sequence>
<feature type="transmembrane region" description="Helical" evidence="9">
    <location>
        <begin position="182"/>
        <end position="201"/>
    </location>
</feature>
<keyword evidence="7" id="KW-0406">Ion transport</keyword>
<keyword evidence="5 9" id="KW-0812">Transmembrane</keyword>
<comment type="similarity">
    <text evidence="2">Belongs to the monovalent cation:proton antiporter 2 (CPA2) transporter (TC 2.A.37) family.</text>
</comment>
<feature type="domain" description="Cation/H+ exchanger transmembrane" evidence="11">
    <location>
        <begin position="14"/>
        <end position="374"/>
    </location>
</feature>
<evidence type="ECO:0000256" key="5">
    <source>
        <dbReference type="ARBA" id="ARBA00022692"/>
    </source>
</evidence>
<evidence type="ECO:0000313" key="12">
    <source>
        <dbReference type="EMBL" id="NMF62473.1"/>
    </source>
</evidence>
<evidence type="ECO:0000256" key="6">
    <source>
        <dbReference type="ARBA" id="ARBA00022989"/>
    </source>
</evidence>
<evidence type="ECO:0000313" key="13">
    <source>
        <dbReference type="Proteomes" id="UP000762253"/>
    </source>
</evidence>
<dbReference type="PANTHER" id="PTHR43562:SF4">
    <property type="entry name" value="NA(+)_H(+) ANTIPORTER NHAS5"/>
    <property type="match status" value="1"/>
</dbReference>
<dbReference type="InterPro" id="IPR006016">
    <property type="entry name" value="UspA"/>
</dbReference>
<dbReference type="InterPro" id="IPR038770">
    <property type="entry name" value="Na+/solute_symporter_sf"/>
</dbReference>
<keyword evidence="6 9" id="KW-1133">Transmembrane helix</keyword>
<protein>
    <submittedName>
        <fullName evidence="12">Sodium:proton antiporter</fullName>
    </submittedName>
</protein>
<evidence type="ECO:0000256" key="4">
    <source>
        <dbReference type="ARBA" id="ARBA00022449"/>
    </source>
</evidence>
<dbReference type="Pfam" id="PF00999">
    <property type="entry name" value="Na_H_Exchanger"/>
    <property type="match status" value="1"/>
</dbReference>